<dbReference type="InterPro" id="IPR037510">
    <property type="entry name" value="PdxA"/>
</dbReference>
<dbReference type="GO" id="GO:0050570">
    <property type="term" value="F:4-hydroxythreonine-4-phosphate dehydrogenase activity"/>
    <property type="evidence" value="ECO:0007669"/>
    <property type="project" value="UniProtKB-EC"/>
</dbReference>
<keyword evidence="5" id="KW-0521">NADP</keyword>
<dbReference type="SUPFAM" id="SSF53659">
    <property type="entry name" value="Isocitrate/Isopropylmalate dehydrogenase-like"/>
    <property type="match status" value="1"/>
</dbReference>
<keyword evidence="8" id="KW-0664">Pyridoxine biosynthesis</keyword>
<evidence type="ECO:0000256" key="5">
    <source>
        <dbReference type="ARBA" id="ARBA00022857"/>
    </source>
</evidence>
<dbReference type="EMBL" id="KF901067">
    <property type="protein sequence ID" value="AIF16907.1"/>
    <property type="molecule type" value="Genomic_DNA"/>
</dbReference>
<keyword evidence="9" id="KW-0170">Cobalt</keyword>
<sequence length="328" mass="34390">MNSNGQHSDSPIVVTTGEPAGIGPELIVQLLQDSSAVPLVVLGDSELLLQRAAEIGLELAMTDSGVAGPGATARVEPVALRTSSLPGQLDQANVPYVIETVARAVDGCLAGDYRAMVTGPVHKGVINDAGHVFSGHTEFIAQRCGTEHPVMMLATDTLRVVLVTIHLPLAEVPGAVTADRLESVLRTVVVDLEHRFGITRPVLGVCGLNPHAGEDGHLGMEEIHVISPVLETLRAEGFELVGPLPADTAFTDRQLVALDAVVAMYHDQGLPVIKHHGFGDVVNVTLGLPIVRTSVDHGTALDLAGTGTAQVSSLKAALRWADWMTCAN</sequence>
<evidence type="ECO:0000256" key="9">
    <source>
        <dbReference type="ARBA" id="ARBA00023285"/>
    </source>
</evidence>
<evidence type="ECO:0000256" key="6">
    <source>
        <dbReference type="ARBA" id="ARBA00023002"/>
    </source>
</evidence>
<dbReference type="Gene3D" id="3.40.718.10">
    <property type="entry name" value="Isopropylmalate Dehydrogenase"/>
    <property type="match status" value="1"/>
</dbReference>
<organism evidence="10">
    <name type="scientific">uncultured marine group II/III euryarchaeote KM3_75_E04</name>
    <dbReference type="NCBI Taxonomy" id="1456504"/>
    <lineage>
        <taxon>Archaea</taxon>
        <taxon>Methanobacteriati</taxon>
        <taxon>Methanobacteriota</taxon>
        <taxon>environmental samples</taxon>
    </lineage>
</organism>
<dbReference type="HAMAP" id="MF_00536">
    <property type="entry name" value="PdxA"/>
    <property type="match status" value="1"/>
</dbReference>
<evidence type="ECO:0000313" key="10">
    <source>
        <dbReference type="EMBL" id="AIF16907.1"/>
    </source>
</evidence>
<dbReference type="Pfam" id="PF04166">
    <property type="entry name" value="PdxA"/>
    <property type="match status" value="1"/>
</dbReference>
<keyword evidence="6 10" id="KW-0560">Oxidoreductase</keyword>
<keyword evidence="7" id="KW-0520">NAD</keyword>
<keyword evidence="4" id="KW-0460">Magnesium</keyword>
<accession>A0A075HR93</accession>
<dbReference type="InterPro" id="IPR005255">
    <property type="entry name" value="PdxA_fam"/>
</dbReference>
<keyword evidence="3" id="KW-0862">Zinc</keyword>
<dbReference type="EC" id="1.1.1.262" evidence="10"/>
<evidence type="ECO:0000256" key="8">
    <source>
        <dbReference type="ARBA" id="ARBA00023096"/>
    </source>
</evidence>
<name>A0A075HR93_9EURY</name>
<reference evidence="10" key="1">
    <citation type="journal article" date="2014" name="Genome Biol. Evol.">
        <title>Pangenome evidence for extensive interdomain horizontal transfer affecting lineage core and shell genes in uncultured planktonic thaumarchaeota and euryarchaeota.</title>
        <authorList>
            <person name="Deschamps P."/>
            <person name="Zivanovic Y."/>
            <person name="Moreira D."/>
            <person name="Rodriguez-Valera F."/>
            <person name="Lopez-Garcia P."/>
        </authorList>
    </citation>
    <scope>NUCLEOTIDE SEQUENCE</scope>
</reference>
<dbReference type="GO" id="GO:0008615">
    <property type="term" value="P:pyridoxine biosynthetic process"/>
    <property type="evidence" value="ECO:0007669"/>
    <property type="project" value="UniProtKB-KW"/>
</dbReference>
<dbReference type="NCBIfam" id="TIGR00557">
    <property type="entry name" value="pdxA"/>
    <property type="match status" value="1"/>
</dbReference>
<keyword evidence="1" id="KW-0963">Cytoplasm</keyword>
<keyword evidence="2" id="KW-0479">Metal-binding</keyword>
<proteinExistence type="inferred from homology"/>
<evidence type="ECO:0000256" key="7">
    <source>
        <dbReference type="ARBA" id="ARBA00023027"/>
    </source>
</evidence>
<evidence type="ECO:0000256" key="2">
    <source>
        <dbReference type="ARBA" id="ARBA00022723"/>
    </source>
</evidence>
<evidence type="ECO:0000256" key="3">
    <source>
        <dbReference type="ARBA" id="ARBA00022833"/>
    </source>
</evidence>
<protein>
    <submittedName>
        <fullName evidence="10">4-hydroxythreonine-4-phosphate dehydrogenase (PdxA)</fullName>
        <ecNumber evidence="10">1.1.1.262</ecNumber>
    </submittedName>
</protein>
<gene>
    <name evidence="10" type="primary">pdxA</name>
</gene>
<dbReference type="PANTHER" id="PTHR30004:SF5">
    <property type="entry name" value="4-HYDROXYTHREONINE-4-PHOSPHATE DEHYDROGENASE"/>
    <property type="match status" value="1"/>
</dbReference>
<dbReference type="AlphaFoldDB" id="A0A075HR93"/>
<dbReference type="GO" id="GO:0042823">
    <property type="term" value="P:pyridoxal phosphate biosynthetic process"/>
    <property type="evidence" value="ECO:0007669"/>
    <property type="project" value="InterPro"/>
</dbReference>
<evidence type="ECO:0000256" key="4">
    <source>
        <dbReference type="ARBA" id="ARBA00022842"/>
    </source>
</evidence>
<dbReference type="GO" id="GO:0046872">
    <property type="term" value="F:metal ion binding"/>
    <property type="evidence" value="ECO:0007669"/>
    <property type="project" value="UniProtKB-KW"/>
</dbReference>
<dbReference type="PANTHER" id="PTHR30004">
    <property type="entry name" value="4-HYDROXYTHREONINE-4-PHOSPHATE DEHYDROGENASE"/>
    <property type="match status" value="1"/>
</dbReference>
<dbReference type="GO" id="GO:0051287">
    <property type="term" value="F:NAD binding"/>
    <property type="evidence" value="ECO:0007669"/>
    <property type="project" value="InterPro"/>
</dbReference>
<evidence type="ECO:0000256" key="1">
    <source>
        <dbReference type="ARBA" id="ARBA00022490"/>
    </source>
</evidence>